<keyword evidence="3" id="KW-1185">Reference proteome</keyword>
<dbReference type="Gene3D" id="3.40.30.10">
    <property type="entry name" value="Glutaredoxin"/>
    <property type="match status" value="1"/>
</dbReference>
<name>A0A6L6U8F1_9FLAO</name>
<dbReference type="Proteomes" id="UP000478208">
    <property type="component" value="Unassembled WGS sequence"/>
</dbReference>
<evidence type="ECO:0000313" key="3">
    <source>
        <dbReference type="Proteomes" id="UP000478208"/>
    </source>
</evidence>
<dbReference type="AlphaFoldDB" id="A0A6L6U8F1"/>
<evidence type="ECO:0000259" key="1">
    <source>
        <dbReference type="Pfam" id="PF13905"/>
    </source>
</evidence>
<organism evidence="2 3">
    <name type="scientific">Winogradskyella endarachnes</name>
    <dbReference type="NCBI Taxonomy" id="2681965"/>
    <lineage>
        <taxon>Bacteria</taxon>
        <taxon>Pseudomonadati</taxon>
        <taxon>Bacteroidota</taxon>
        <taxon>Flavobacteriia</taxon>
        <taxon>Flavobacteriales</taxon>
        <taxon>Flavobacteriaceae</taxon>
        <taxon>Winogradskyella</taxon>
    </lineage>
</organism>
<feature type="domain" description="Thioredoxin-like fold" evidence="1">
    <location>
        <begin position="9"/>
        <end position="77"/>
    </location>
</feature>
<gene>
    <name evidence="2" type="ORF">GN138_09200</name>
</gene>
<comment type="caution">
    <text evidence="2">The sequence shown here is derived from an EMBL/GenBank/DDBJ whole genome shotgun (WGS) entry which is preliminary data.</text>
</comment>
<sequence length="99" mass="11747">MKDHQVIAKHADYTKNKNIEVIGMSIDRSKSKWKAYLETHEHNWVNYNQFGSDKSLYKDLEIQLFPTYLVVNNKGDILHKSNRFKKALEFIEATNFKNE</sequence>
<dbReference type="InterPro" id="IPR036249">
    <property type="entry name" value="Thioredoxin-like_sf"/>
</dbReference>
<dbReference type="EMBL" id="WOWS01000003">
    <property type="protein sequence ID" value="MUU78621.1"/>
    <property type="molecule type" value="Genomic_DNA"/>
</dbReference>
<dbReference type="SUPFAM" id="SSF52833">
    <property type="entry name" value="Thioredoxin-like"/>
    <property type="match status" value="1"/>
</dbReference>
<dbReference type="InterPro" id="IPR012336">
    <property type="entry name" value="Thioredoxin-like_fold"/>
</dbReference>
<protein>
    <recommendedName>
        <fullName evidence="1">Thioredoxin-like fold domain-containing protein</fullName>
    </recommendedName>
</protein>
<dbReference type="Pfam" id="PF13905">
    <property type="entry name" value="Thioredoxin_8"/>
    <property type="match status" value="1"/>
</dbReference>
<accession>A0A6L6U8F1</accession>
<dbReference type="RefSeq" id="WP_394366126.1">
    <property type="nucleotide sequence ID" value="NZ_WOWS01000003.1"/>
</dbReference>
<reference evidence="2 3" key="1">
    <citation type="submission" date="2019-12" db="EMBL/GenBank/DDBJ databases">
        <authorList>
            <person name="Li J."/>
        </authorList>
    </citation>
    <scope>NUCLEOTIDE SEQUENCE [LARGE SCALE GENOMIC DNA]</scope>
    <source>
        <strain evidence="2 3">HL2-2</strain>
    </source>
</reference>
<evidence type="ECO:0000313" key="2">
    <source>
        <dbReference type="EMBL" id="MUU78621.1"/>
    </source>
</evidence>
<proteinExistence type="predicted"/>